<sequence length="177" mass="19476">MQVTLKSTSPSWGLPPSLLSTHTHTLLHGTFHYSHVSQNLSYLCKFTSLISNIAHYFTESYIPTSSVPSEQGGETLESCHPPLLTPGKVQARNPRFSRRRNKQGRAKSAVILANLGRNSGRWKVPRSPASIALPRPAISSSLPGTATIIYTITTLISSHEMINRGEKGRQAKRAFRS</sequence>
<keyword evidence="2" id="KW-1185">Reference proteome</keyword>
<proteinExistence type="predicted"/>
<dbReference type="InParanoid" id="A0A3N4MB28"/>
<dbReference type="Proteomes" id="UP000267821">
    <property type="component" value="Unassembled WGS sequence"/>
</dbReference>
<evidence type="ECO:0000313" key="2">
    <source>
        <dbReference type="Proteomes" id="UP000267821"/>
    </source>
</evidence>
<dbReference type="EMBL" id="ML121527">
    <property type="protein sequence ID" value="RPB29592.1"/>
    <property type="molecule type" value="Genomic_DNA"/>
</dbReference>
<name>A0A3N4MB28_9PEZI</name>
<protein>
    <submittedName>
        <fullName evidence="1">Uncharacterized protein</fullName>
    </submittedName>
</protein>
<dbReference type="AlphaFoldDB" id="A0A3N4MB28"/>
<organism evidence="1 2">
    <name type="scientific">Terfezia boudieri ATCC MYA-4762</name>
    <dbReference type="NCBI Taxonomy" id="1051890"/>
    <lineage>
        <taxon>Eukaryota</taxon>
        <taxon>Fungi</taxon>
        <taxon>Dikarya</taxon>
        <taxon>Ascomycota</taxon>
        <taxon>Pezizomycotina</taxon>
        <taxon>Pezizomycetes</taxon>
        <taxon>Pezizales</taxon>
        <taxon>Pezizaceae</taxon>
        <taxon>Terfezia</taxon>
    </lineage>
</organism>
<evidence type="ECO:0000313" key="1">
    <source>
        <dbReference type="EMBL" id="RPB29592.1"/>
    </source>
</evidence>
<accession>A0A3N4MB28</accession>
<reference evidence="1 2" key="1">
    <citation type="journal article" date="2018" name="Nat. Ecol. Evol.">
        <title>Pezizomycetes genomes reveal the molecular basis of ectomycorrhizal truffle lifestyle.</title>
        <authorList>
            <person name="Murat C."/>
            <person name="Payen T."/>
            <person name="Noel B."/>
            <person name="Kuo A."/>
            <person name="Morin E."/>
            <person name="Chen J."/>
            <person name="Kohler A."/>
            <person name="Krizsan K."/>
            <person name="Balestrini R."/>
            <person name="Da Silva C."/>
            <person name="Montanini B."/>
            <person name="Hainaut M."/>
            <person name="Levati E."/>
            <person name="Barry K.W."/>
            <person name="Belfiori B."/>
            <person name="Cichocki N."/>
            <person name="Clum A."/>
            <person name="Dockter R.B."/>
            <person name="Fauchery L."/>
            <person name="Guy J."/>
            <person name="Iotti M."/>
            <person name="Le Tacon F."/>
            <person name="Lindquist E.A."/>
            <person name="Lipzen A."/>
            <person name="Malagnac F."/>
            <person name="Mello A."/>
            <person name="Molinier V."/>
            <person name="Miyauchi S."/>
            <person name="Poulain J."/>
            <person name="Riccioni C."/>
            <person name="Rubini A."/>
            <person name="Sitrit Y."/>
            <person name="Splivallo R."/>
            <person name="Traeger S."/>
            <person name="Wang M."/>
            <person name="Zifcakova L."/>
            <person name="Wipf D."/>
            <person name="Zambonelli A."/>
            <person name="Paolocci F."/>
            <person name="Nowrousian M."/>
            <person name="Ottonello S."/>
            <person name="Baldrian P."/>
            <person name="Spatafora J.W."/>
            <person name="Henrissat B."/>
            <person name="Nagy L.G."/>
            <person name="Aury J.M."/>
            <person name="Wincker P."/>
            <person name="Grigoriev I.V."/>
            <person name="Bonfante P."/>
            <person name="Martin F.M."/>
        </authorList>
    </citation>
    <scope>NUCLEOTIDE SEQUENCE [LARGE SCALE GENOMIC DNA]</scope>
    <source>
        <strain evidence="1 2">ATCC MYA-4762</strain>
    </source>
</reference>
<gene>
    <name evidence="1" type="ORF">L211DRAFT_28425</name>
</gene>